<dbReference type="CDD" id="cd03232">
    <property type="entry name" value="ABCG_PDR_domain2"/>
    <property type="match status" value="1"/>
</dbReference>
<dbReference type="SMART" id="SM00382">
    <property type="entry name" value="AAA"/>
    <property type="match status" value="1"/>
</dbReference>
<feature type="transmembrane region" description="Helical" evidence="11">
    <location>
        <begin position="1061"/>
        <end position="1082"/>
    </location>
</feature>
<evidence type="ECO:0000256" key="1">
    <source>
        <dbReference type="ARBA" id="ARBA00004141"/>
    </source>
</evidence>
<sequence>MEGGEIFGASSHLRRSFRSAGSSSVWRSNDVEAFSRSYRDEDDEEALMWAALEKLPTVSRLRKGILARSEGGADEIDVHGLGWLQRRALLERLVKVAEEDNEKFLLKLKNRIDRVGIDLPTIEVRFEHLNIEAQAFVGTSALPTVLNFTTRIFEAVATEGQEANVITDYIIKVLGLEVCSDTMVGDEMLRGISGGQRKRATTGEMMVGPAKALFMDEISTGLDSSTTFQIVNSLKQSVHILDETAVISLLQPAPETYDLFDDIILLSDGQIVYQGPREDVLSFFEYMGFKCPQRKGVADFLQEVSFDPFSFGTKVALLSHLTRLRSLQVTSRKDQKQYWVHKDQPYRFVTANEFSEAFQSFHVGKKLGDELSAPYEKTKSHPAALMTRKYGVGKKELLKACTSREYLLMKRNSFVYILKLIQLTVMAFITMTLFLRTKMKRDSIVGGGIYMGALFYGLATIMFNGMSEISMTIVKLPVFYKQRDLLFFPSWAYALPTWILKIPISFAEVSIWVFLTYYVIGFDPNVERLFKQYLILVLVNQVASGLFRFIGAAGRNMVVANTFGAFALLILFALGGFVLSREDMKKWWIWGYWISLMMYGQNALMVNEFLGNQWRRVLPGSNESLGIQVLKSRGFFHDPKWYWIGVGGLLGFIVLFNFFYTLALAYLKPFEKNRAVISEKLEEIERTEGVGEKLQLSNNERSSSSITRSEVQDDTQRDISSKSSMAKPTTENKKKGMVLPFEPHCITFDNVIYSVDMPQEIKEQGANEDKLVLLKGVSGSFRPGVLTALMGVSGAGKTTLKDVLAGRKTGGYIEGNITVSGFPKKQETFARVSGYCEQNDIHSPHVTVYESLLYSAWLRLPKEVDAETRKMFIDEVMDLVELNPLRQAQVGLPGVNGLSTEQRKRITIAVELVANPSIIFMDEPTSGLDARAAAIVMRTVRNTVDTGRTVVCTIHQPSIDIFEAFDEGIEGVSKIKDGHNPATWMLEVSTTAQELALGVDFADIYKKSDLYRRNKALIDDLSKPAPGSKELYFPTQFSQPFLTQCAACFWKQHWSYWRNPAYTAVRLLFTTGIALMFGTLFWDLGTRTKKKQDLANAMGSMYAAVLFLGIQNAASLQPLVAVERTVFYRERAAGMYSAMPYAIAQACFSPFCFR</sequence>
<keyword evidence="7" id="KW-0067">ATP-binding</keyword>
<dbReference type="InterPro" id="IPR027417">
    <property type="entry name" value="P-loop_NTPase"/>
</dbReference>
<keyword evidence="4 11" id="KW-0812">Transmembrane</keyword>
<keyword evidence="8 11" id="KW-1133">Transmembrane helix</keyword>
<dbReference type="EMBL" id="JBBPBN010000050">
    <property type="protein sequence ID" value="KAK8992815.1"/>
    <property type="molecule type" value="Genomic_DNA"/>
</dbReference>
<evidence type="ECO:0000256" key="6">
    <source>
        <dbReference type="ARBA" id="ARBA00022741"/>
    </source>
</evidence>
<feature type="compositionally biased region" description="Basic and acidic residues" evidence="10">
    <location>
        <begin position="710"/>
        <end position="720"/>
    </location>
</feature>
<evidence type="ECO:0000256" key="7">
    <source>
        <dbReference type="ARBA" id="ARBA00022840"/>
    </source>
</evidence>
<keyword evidence="9 11" id="KW-0472">Membrane</keyword>
<feature type="compositionally biased region" description="Polar residues" evidence="10">
    <location>
        <begin position="695"/>
        <end position="709"/>
    </location>
</feature>
<comment type="similarity">
    <text evidence="2">Belongs to the ABC transporter superfamily. ABCG family. PDR (TC 3.A.1.205) subfamily.</text>
</comment>
<feature type="domain" description="ABC transporter" evidence="12">
    <location>
        <begin position="746"/>
        <end position="997"/>
    </location>
</feature>
<protein>
    <recommendedName>
        <fullName evidence="12">ABC transporter domain-containing protein</fullName>
    </recommendedName>
</protein>
<dbReference type="InterPro" id="IPR013581">
    <property type="entry name" value="PDR_assoc"/>
</dbReference>
<feature type="domain" description="ABC transporter" evidence="12">
    <location>
        <begin position="38"/>
        <end position="293"/>
    </location>
</feature>
<evidence type="ECO:0000259" key="12">
    <source>
        <dbReference type="PROSITE" id="PS50893"/>
    </source>
</evidence>
<feature type="transmembrane region" description="Helical" evidence="11">
    <location>
        <begin position="557"/>
        <end position="580"/>
    </location>
</feature>
<evidence type="ECO:0000256" key="5">
    <source>
        <dbReference type="ARBA" id="ARBA00022737"/>
    </source>
</evidence>
<keyword evidence="6" id="KW-0547">Nucleotide-binding</keyword>
<evidence type="ECO:0000256" key="10">
    <source>
        <dbReference type="SAM" id="MobiDB-lite"/>
    </source>
</evidence>
<dbReference type="Gene3D" id="3.40.50.300">
    <property type="entry name" value="P-loop containing nucleotide triphosphate hydrolases"/>
    <property type="match status" value="2"/>
</dbReference>
<dbReference type="InterPro" id="IPR003439">
    <property type="entry name" value="ABC_transporter-like_ATP-bd"/>
</dbReference>
<dbReference type="Pfam" id="PF00005">
    <property type="entry name" value="ABC_tran"/>
    <property type="match status" value="1"/>
</dbReference>
<proteinExistence type="inferred from homology"/>
<dbReference type="Pfam" id="PF08370">
    <property type="entry name" value="PDR_assoc"/>
    <property type="match status" value="1"/>
</dbReference>
<comment type="subcellular location">
    <subcellularLocation>
        <location evidence="1">Membrane</location>
        <topology evidence="1">Multi-pass membrane protein</topology>
    </subcellularLocation>
</comment>
<keyword evidence="5" id="KW-0677">Repeat</keyword>
<feature type="transmembrane region" description="Helical" evidence="11">
    <location>
        <begin position="447"/>
        <end position="466"/>
    </location>
</feature>
<dbReference type="Pfam" id="PF14510">
    <property type="entry name" value="ABC_trans_N"/>
    <property type="match status" value="1"/>
</dbReference>
<dbReference type="SUPFAM" id="SSF52540">
    <property type="entry name" value="P-loop containing nucleoside triphosphate hydrolases"/>
    <property type="match status" value="2"/>
</dbReference>
<evidence type="ECO:0000256" key="3">
    <source>
        <dbReference type="ARBA" id="ARBA00022448"/>
    </source>
</evidence>
<evidence type="ECO:0000313" key="13">
    <source>
        <dbReference type="EMBL" id="KAK8992815.1"/>
    </source>
</evidence>
<dbReference type="InterPro" id="IPR003593">
    <property type="entry name" value="AAA+_ATPase"/>
</dbReference>
<keyword evidence="3" id="KW-0813">Transport</keyword>
<dbReference type="InterPro" id="IPR029481">
    <property type="entry name" value="ABC_trans_N"/>
</dbReference>
<dbReference type="PANTHER" id="PTHR48040">
    <property type="entry name" value="PLEIOTROPIC DRUG RESISTANCE PROTEIN 1-LIKE ISOFORM X1"/>
    <property type="match status" value="1"/>
</dbReference>
<dbReference type="InterPro" id="IPR013525">
    <property type="entry name" value="ABC2_TM"/>
</dbReference>
<name>A0ABR2PWK7_9ROSI</name>
<dbReference type="Proteomes" id="UP001396334">
    <property type="component" value="Unassembled WGS sequence"/>
</dbReference>
<organism evidence="13 14">
    <name type="scientific">Hibiscus sabdariffa</name>
    <name type="common">roselle</name>
    <dbReference type="NCBI Taxonomy" id="183260"/>
    <lineage>
        <taxon>Eukaryota</taxon>
        <taxon>Viridiplantae</taxon>
        <taxon>Streptophyta</taxon>
        <taxon>Embryophyta</taxon>
        <taxon>Tracheophyta</taxon>
        <taxon>Spermatophyta</taxon>
        <taxon>Magnoliopsida</taxon>
        <taxon>eudicotyledons</taxon>
        <taxon>Gunneridae</taxon>
        <taxon>Pentapetalae</taxon>
        <taxon>rosids</taxon>
        <taxon>malvids</taxon>
        <taxon>Malvales</taxon>
        <taxon>Malvaceae</taxon>
        <taxon>Malvoideae</taxon>
        <taxon>Hibiscus</taxon>
    </lineage>
</organism>
<keyword evidence="14" id="KW-1185">Reference proteome</keyword>
<evidence type="ECO:0000256" key="9">
    <source>
        <dbReference type="ARBA" id="ARBA00023136"/>
    </source>
</evidence>
<dbReference type="PROSITE" id="PS50893">
    <property type="entry name" value="ABC_TRANSPORTER_2"/>
    <property type="match status" value="2"/>
</dbReference>
<evidence type="ECO:0000256" key="11">
    <source>
        <dbReference type="SAM" id="Phobius"/>
    </source>
</evidence>
<feature type="transmembrane region" description="Helical" evidence="11">
    <location>
        <begin position="414"/>
        <end position="435"/>
    </location>
</feature>
<comment type="caution">
    <text evidence="13">The sequence shown here is derived from an EMBL/GenBank/DDBJ whole genome shotgun (WGS) entry which is preliminary data.</text>
</comment>
<evidence type="ECO:0000256" key="8">
    <source>
        <dbReference type="ARBA" id="ARBA00022989"/>
    </source>
</evidence>
<feature type="transmembrane region" description="Helical" evidence="11">
    <location>
        <begin position="532"/>
        <end position="551"/>
    </location>
</feature>
<dbReference type="Pfam" id="PF01061">
    <property type="entry name" value="ABC2_membrane"/>
    <property type="match status" value="2"/>
</dbReference>
<feature type="transmembrane region" description="Helical" evidence="11">
    <location>
        <begin position="498"/>
        <end position="520"/>
    </location>
</feature>
<evidence type="ECO:0000313" key="14">
    <source>
        <dbReference type="Proteomes" id="UP001396334"/>
    </source>
</evidence>
<feature type="transmembrane region" description="Helical" evidence="11">
    <location>
        <begin position="1102"/>
        <end position="1122"/>
    </location>
</feature>
<feature type="region of interest" description="Disordered" evidence="10">
    <location>
        <begin position="692"/>
        <end position="733"/>
    </location>
</feature>
<dbReference type="InterPro" id="IPR034003">
    <property type="entry name" value="ABCG_PDR_2"/>
</dbReference>
<gene>
    <name evidence="13" type="ORF">V6N11_048885</name>
</gene>
<feature type="transmembrane region" description="Helical" evidence="11">
    <location>
        <begin position="641"/>
        <end position="667"/>
    </location>
</feature>
<evidence type="ECO:0000256" key="4">
    <source>
        <dbReference type="ARBA" id="ARBA00022692"/>
    </source>
</evidence>
<accession>A0ABR2PWK7</accession>
<dbReference type="PANTHER" id="PTHR48040:SF20">
    <property type="entry name" value="PLEIOTROPIC DRUG RESISTANCE PROTEIN 1"/>
    <property type="match status" value="1"/>
</dbReference>
<feature type="transmembrane region" description="Helical" evidence="11">
    <location>
        <begin position="587"/>
        <end position="606"/>
    </location>
</feature>
<reference evidence="13 14" key="1">
    <citation type="journal article" date="2024" name="G3 (Bethesda)">
        <title>Genome assembly of Hibiscus sabdariffa L. provides insights into metabolisms of medicinal natural products.</title>
        <authorList>
            <person name="Kim T."/>
        </authorList>
    </citation>
    <scope>NUCLEOTIDE SEQUENCE [LARGE SCALE GENOMIC DNA]</scope>
    <source>
        <strain evidence="13">TK-2024</strain>
        <tissue evidence="13">Old leaves</tissue>
    </source>
</reference>
<evidence type="ECO:0000256" key="2">
    <source>
        <dbReference type="ARBA" id="ARBA00006012"/>
    </source>
</evidence>